<evidence type="ECO:0000256" key="2">
    <source>
        <dbReference type="ARBA" id="ARBA00022898"/>
    </source>
</evidence>
<evidence type="ECO:0000256" key="3">
    <source>
        <dbReference type="ARBA" id="ARBA00023239"/>
    </source>
</evidence>
<dbReference type="InterPro" id="IPR050147">
    <property type="entry name" value="Ser/Thr_Dehydratase"/>
</dbReference>
<evidence type="ECO:0000256" key="1">
    <source>
        <dbReference type="ARBA" id="ARBA00001933"/>
    </source>
</evidence>
<dbReference type="EMBL" id="JACTAG010000001">
    <property type="protein sequence ID" value="MBD3663632.1"/>
    <property type="molecule type" value="Genomic_DNA"/>
</dbReference>
<dbReference type="RefSeq" id="WP_191074579.1">
    <property type="nucleotide sequence ID" value="NZ_JACTAG010000001.1"/>
</dbReference>
<sequence>MIGRAEITAASDRVRSHIRRTPVLSLETGALGLDHPLKLKLEHTQITGSFKVRGAFNSLMGADLPAAGAVAISGGNHGAAVAYAATSLGAKSTVFVPAQIAKEVKLARMRHFGAEVIVTEGNVDDAVRAYANYAKETGALAVHPYDSPGTITGQGTLALEMDAQLNGIDTVLVAVGGGGLIGGVAAWFGGHAKVVAVETKLTSTLDQTLKGTLSPNFSASGISASGLGASSIGDLNIDLIRAHVAENVVVADADVIEAGRRLWGATRMVCEPGGVTALAALTSGGYVPAKDERVAVVICGGNAEPNWFEGDAV</sequence>
<dbReference type="Pfam" id="PF00291">
    <property type="entry name" value="PALP"/>
    <property type="match status" value="1"/>
</dbReference>
<dbReference type="InterPro" id="IPR001926">
    <property type="entry name" value="TrpB-like_PALP"/>
</dbReference>
<dbReference type="GO" id="GO:0006565">
    <property type="term" value="P:L-serine catabolic process"/>
    <property type="evidence" value="ECO:0007669"/>
    <property type="project" value="TreeGrafter"/>
</dbReference>
<name>A0A927D557_9RHOB</name>
<dbReference type="SUPFAM" id="SSF53686">
    <property type="entry name" value="Tryptophan synthase beta subunit-like PLP-dependent enzymes"/>
    <property type="match status" value="1"/>
</dbReference>
<comment type="cofactor">
    <cofactor evidence="1">
        <name>pyridoxal 5'-phosphate</name>
        <dbReference type="ChEBI" id="CHEBI:597326"/>
    </cofactor>
</comment>
<dbReference type="InterPro" id="IPR036052">
    <property type="entry name" value="TrpB-like_PALP_sf"/>
</dbReference>
<evidence type="ECO:0000259" key="4">
    <source>
        <dbReference type="Pfam" id="PF00291"/>
    </source>
</evidence>
<dbReference type="GO" id="GO:0003941">
    <property type="term" value="F:L-serine ammonia-lyase activity"/>
    <property type="evidence" value="ECO:0007669"/>
    <property type="project" value="TreeGrafter"/>
</dbReference>
<dbReference type="NCBIfam" id="NF006094">
    <property type="entry name" value="PRK08246.1"/>
    <property type="match status" value="1"/>
</dbReference>
<proteinExistence type="predicted"/>
<keyword evidence="2" id="KW-0663">Pyridoxal phosphate</keyword>
<comment type="caution">
    <text evidence="5">The sequence shown here is derived from an EMBL/GenBank/DDBJ whole genome shotgun (WGS) entry which is preliminary data.</text>
</comment>
<evidence type="ECO:0000313" key="5">
    <source>
        <dbReference type="EMBL" id="MBD3663632.1"/>
    </source>
</evidence>
<gene>
    <name evidence="5" type="ORF">H9Q16_06840</name>
</gene>
<feature type="domain" description="Tryptophan synthase beta chain-like PALP" evidence="4">
    <location>
        <begin position="15"/>
        <end position="300"/>
    </location>
</feature>
<keyword evidence="6" id="KW-1185">Reference proteome</keyword>
<dbReference type="PANTHER" id="PTHR48078:SF6">
    <property type="entry name" value="L-THREONINE DEHYDRATASE CATABOLIC TDCB"/>
    <property type="match status" value="1"/>
</dbReference>
<reference evidence="5" key="1">
    <citation type="submission" date="2020-08" db="EMBL/GenBank/DDBJ databases">
        <title>Sulfitobacter aestuariivivens sp. nov., isolated from a tidal flat.</title>
        <authorList>
            <person name="Park S."/>
            <person name="Yoon J.-H."/>
        </authorList>
    </citation>
    <scope>NUCLEOTIDE SEQUENCE</scope>
    <source>
        <strain evidence="5">TSTF-M16</strain>
    </source>
</reference>
<dbReference type="AlphaFoldDB" id="A0A927D557"/>
<accession>A0A927D557</accession>
<keyword evidence="3" id="KW-0456">Lyase</keyword>
<organism evidence="5 6">
    <name type="scientific">Sulfitobacter aestuariivivens</name>
    <dbReference type="NCBI Taxonomy" id="2766981"/>
    <lineage>
        <taxon>Bacteria</taxon>
        <taxon>Pseudomonadati</taxon>
        <taxon>Pseudomonadota</taxon>
        <taxon>Alphaproteobacteria</taxon>
        <taxon>Rhodobacterales</taxon>
        <taxon>Roseobacteraceae</taxon>
        <taxon>Sulfitobacter</taxon>
    </lineage>
</organism>
<dbReference type="GO" id="GO:0004794">
    <property type="term" value="F:threonine deaminase activity"/>
    <property type="evidence" value="ECO:0007669"/>
    <property type="project" value="TreeGrafter"/>
</dbReference>
<dbReference type="GO" id="GO:0006567">
    <property type="term" value="P:L-threonine catabolic process"/>
    <property type="evidence" value="ECO:0007669"/>
    <property type="project" value="TreeGrafter"/>
</dbReference>
<dbReference type="Proteomes" id="UP000635142">
    <property type="component" value="Unassembled WGS sequence"/>
</dbReference>
<dbReference type="Gene3D" id="3.40.50.1100">
    <property type="match status" value="2"/>
</dbReference>
<dbReference type="PANTHER" id="PTHR48078">
    <property type="entry name" value="THREONINE DEHYDRATASE, MITOCHONDRIAL-RELATED"/>
    <property type="match status" value="1"/>
</dbReference>
<evidence type="ECO:0000313" key="6">
    <source>
        <dbReference type="Proteomes" id="UP000635142"/>
    </source>
</evidence>
<dbReference type="GO" id="GO:0009097">
    <property type="term" value="P:isoleucine biosynthetic process"/>
    <property type="evidence" value="ECO:0007669"/>
    <property type="project" value="TreeGrafter"/>
</dbReference>
<protein>
    <submittedName>
        <fullName evidence="5">Serine/threonine dehydratase</fullName>
    </submittedName>
</protein>